<feature type="compositionally biased region" description="Basic residues" evidence="4">
    <location>
        <begin position="148"/>
        <end position="170"/>
    </location>
</feature>
<dbReference type="OrthoDB" id="2588702at2759"/>
<feature type="region of interest" description="Disordered" evidence="4">
    <location>
        <begin position="134"/>
        <end position="242"/>
    </location>
</feature>
<dbReference type="PANTHER" id="PTHR13976">
    <property type="entry name" value="HETEROGENEOUS NUCLEAR RIBONUCLEOPROTEIN-RELATED"/>
    <property type="match status" value="1"/>
</dbReference>
<dbReference type="EMBL" id="CAKOFQ010006986">
    <property type="protein sequence ID" value="CAH1985815.1"/>
    <property type="molecule type" value="Genomic_DNA"/>
</dbReference>
<evidence type="ECO:0000259" key="5">
    <source>
        <dbReference type="PROSITE" id="PS50102"/>
    </source>
</evidence>
<keyword evidence="7" id="KW-1185">Reference proteome</keyword>
<comment type="caution">
    <text evidence="6">The sequence shown here is derived from an EMBL/GenBank/DDBJ whole genome shotgun (WGS) entry which is preliminary data.</text>
</comment>
<feature type="region of interest" description="Disordered" evidence="4">
    <location>
        <begin position="299"/>
        <end position="325"/>
    </location>
</feature>
<proteinExistence type="predicted"/>
<feature type="region of interest" description="Disordered" evidence="4">
    <location>
        <begin position="787"/>
        <end position="819"/>
    </location>
</feature>
<dbReference type="InterPro" id="IPR050666">
    <property type="entry name" value="ESRP"/>
</dbReference>
<dbReference type="InterPro" id="IPR000504">
    <property type="entry name" value="RRM_dom"/>
</dbReference>
<evidence type="ECO:0000256" key="1">
    <source>
        <dbReference type="ARBA" id="ARBA00022737"/>
    </source>
</evidence>
<feature type="compositionally biased region" description="Basic and acidic residues" evidence="4">
    <location>
        <begin position="205"/>
        <end position="217"/>
    </location>
</feature>
<keyword evidence="2 3" id="KW-0694">RNA-binding</keyword>
<feature type="compositionally biased region" description="Basic and acidic residues" evidence="4">
    <location>
        <begin position="793"/>
        <end position="813"/>
    </location>
</feature>
<dbReference type="Proteomes" id="UP001152888">
    <property type="component" value="Unassembled WGS sequence"/>
</dbReference>
<gene>
    <name evidence="6" type="ORF">ACAOBT_LOCUS16891</name>
</gene>
<evidence type="ECO:0000256" key="2">
    <source>
        <dbReference type="ARBA" id="ARBA00022884"/>
    </source>
</evidence>
<accession>A0A9P0KZ40</accession>
<keyword evidence="1" id="KW-0677">Repeat</keyword>
<evidence type="ECO:0000313" key="6">
    <source>
        <dbReference type="EMBL" id="CAH1985815.1"/>
    </source>
</evidence>
<feature type="region of interest" description="Disordered" evidence="4">
    <location>
        <begin position="722"/>
        <end position="749"/>
    </location>
</feature>
<dbReference type="SMART" id="SM00360">
    <property type="entry name" value="RRM"/>
    <property type="match status" value="4"/>
</dbReference>
<dbReference type="PROSITE" id="PS50102">
    <property type="entry name" value="RRM"/>
    <property type="match status" value="2"/>
</dbReference>
<dbReference type="Pfam" id="PF00076">
    <property type="entry name" value="RRM_1"/>
    <property type="match status" value="3"/>
</dbReference>
<dbReference type="AlphaFoldDB" id="A0A9P0KZ40"/>
<dbReference type="InterPro" id="IPR035979">
    <property type="entry name" value="RBD_domain_sf"/>
</dbReference>
<evidence type="ECO:0000256" key="3">
    <source>
        <dbReference type="PROSITE-ProRule" id="PRU00176"/>
    </source>
</evidence>
<dbReference type="CDD" id="cd12510">
    <property type="entry name" value="RRM1_RBM12_like"/>
    <property type="match status" value="1"/>
</dbReference>
<dbReference type="CDD" id="cd12254">
    <property type="entry name" value="RRM_hnRNPH_ESRPs_RBM12_like"/>
    <property type="match status" value="2"/>
</dbReference>
<reference evidence="6" key="1">
    <citation type="submission" date="2022-03" db="EMBL/GenBank/DDBJ databases">
        <authorList>
            <person name="Sayadi A."/>
        </authorList>
    </citation>
    <scope>NUCLEOTIDE SEQUENCE</scope>
</reference>
<protein>
    <recommendedName>
        <fullName evidence="5">RRM domain-containing protein</fullName>
    </recommendedName>
</protein>
<name>A0A9P0KZ40_ACAOB</name>
<feature type="domain" description="RRM" evidence="5">
    <location>
        <begin position="829"/>
        <end position="904"/>
    </location>
</feature>
<evidence type="ECO:0000313" key="7">
    <source>
        <dbReference type="Proteomes" id="UP001152888"/>
    </source>
</evidence>
<dbReference type="CDD" id="cd00590">
    <property type="entry name" value="RRM_SF"/>
    <property type="match status" value="1"/>
</dbReference>
<evidence type="ECO:0000256" key="4">
    <source>
        <dbReference type="SAM" id="MobiDB-lite"/>
    </source>
</evidence>
<feature type="compositionally biased region" description="Basic residues" evidence="4">
    <location>
        <begin position="192"/>
        <end position="204"/>
    </location>
</feature>
<sequence length="904" mass="101800">MSVIIRLQNLPWSANALDIRQYFHGLSIPEGGVHIVGGELGDAFIAFSTDEDARQAFTRNSGKIKEVQISLMLSSRTEMQRVIEAARNQSYAAFMQPAVQPPPMAPAVRAAAASAAAGVPMPAAVPTIAPAVKPAAVPSVKSKDKDRRDRRRSHSRSRSYSRSRSRSKSKDRKERSRDRDRKRYRDRSRSRSRDRKSRSRRNRSRSRERARSKDRRTSKDKRKRNSPDRTIQSFQKDRKQMPEVWATQTKPIEVPAQAAQSAHLLQAGLNVAALSQAQKAMSNIAASLPGQLNGFPGNFNGNKDRPGRDSWPPTAQNNFAGPQRGNDAFNDQKPFQSRFQRNNFPQRGDNKDCCIAVEPIHGTYSDVRRLFKGRYISSSGIKFINDQNGRRTGIVYVQFGSYKCKETALQMNGGEHNGNTLKISSIEDDVFEEATDRYLPNRPEGNGSETAYKFKNISKTFYPSAQTQEFKEFTALKVDDLPNYTKEQDILHMFSQHPLVALILTAKPKGGHVAYVKFSNPEVTQKAFEEKSQHVVGGKQVTVIPCKDEEFNEINRQHDVDAGIKTGEPEPTKEEIVTDCVNVSNLPLKTTDKNISDFFSDIGVMPTKIHLMSNSMGFTGQAYCEFATTNDAKLSLKKHEAVLGEAVISVLPIKRDEMMAILGNTLPVPDPALAPQLAAGTPAGVRPLMSLTPVAPPDSRMPGHIRPPFRPRNSFEAPRSHFEGGPRGHFEGGPRGHFEGGPRHLRPRFEAGSRSYEAAPRQFENRPRHYFEGRPHRRFDDEASMDYEEDFEDNQHEFEGPPRSRFAPRDPPRSRLQIPVDTDEAPVGCTIYMKNVPYKAGTQEILEFFDGFNHSRNVSRRYNPNNTPSDEAKIVFFDPEEAARAVAELNKEKIWDRQIFLKRE</sequence>
<dbReference type="Gene3D" id="3.30.70.330">
    <property type="match status" value="5"/>
</dbReference>
<feature type="domain" description="RRM" evidence="5">
    <location>
        <begin position="337"/>
        <end position="428"/>
    </location>
</feature>
<dbReference type="InterPro" id="IPR012677">
    <property type="entry name" value="Nucleotide-bd_a/b_plait_sf"/>
</dbReference>
<organism evidence="6 7">
    <name type="scientific">Acanthoscelides obtectus</name>
    <name type="common">Bean weevil</name>
    <name type="synonym">Bruchus obtectus</name>
    <dbReference type="NCBI Taxonomy" id="200917"/>
    <lineage>
        <taxon>Eukaryota</taxon>
        <taxon>Metazoa</taxon>
        <taxon>Ecdysozoa</taxon>
        <taxon>Arthropoda</taxon>
        <taxon>Hexapoda</taxon>
        <taxon>Insecta</taxon>
        <taxon>Pterygota</taxon>
        <taxon>Neoptera</taxon>
        <taxon>Endopterygota</taxon>
        <taxon>Coleoptera</taxon>
        <taxon>Polyphaga</taxon>
        <taxon>Cucujiformia</taxon>
        <taxon>Chrysomeloidea</taxon>
        <taxon>Chrysomelidae</taxon>
        <taxon>Bruchinae</taxon>
        <taxon>Bruchini</taxon>
        <taxon>Acanthoscelides</taxon>
    </lineage>
</organism>
<feature type="compositionally biased region" description="Basic and acidic residues" evidence="4">
    <location>
        <begin position="171"/>
        <end position="191"/>
    </location>
</feature>
<dbReference type="SUPFAM" id="SSF54928">
    <property type="entry name" value="RNA-binding domain, RBD"/>
    <property type="match status" value="3"/>
</dbReference>
<dbReference type="GO" id="GO:0003723">
    <property type="term" value="F:RNA binding"/>
    <property type="evidence" value="ECO:0007669"/>
    <property type="project" value="UniProtKB-UniRule"/>
</dbReference>